<keyword evidence="2" id="KW-1185">Reference proteome</keyword>
<evidence type="ECO:0000313" key="2">
    <source>
        <dbReference type="Proteomes" id="UP000032233"/>
    </source>
</evidence>
<dbReference type="EMBL" id="AZAC01000014">
    <property type="protein sequence ID" value="KIX13998.1"/>
    <property type="molecule type" value="Genomic_DNA"/>
</dbReference>
<accession>A0A0D2HU70</accession>
<protein>
    <submittedName>
        <fullName evidence="1">Uncharacterized protein</fullName>
    </submittedName>
</protein>
<dbReference type="STRING" id="1429043.X474_13025"/>
<proteinExistence type="predicted"/>
<dbReference type="RefSeq" id="WP_044348978.1">
    <property type="nucleotide sequence ID" value="NZ_AZAC01000014.1"/>
</dbReference>
<dbReference type="Proteomes" id="UP000032233">
    <property type="component" value="Unassembled WGS sequence"/>
</dbReference>
<organism evidence="1 2">
    <name type="scientific">Dethiosulfatarculus sandiegensis</name>
    <dbReference type="NCBI Taxonomy" id="1429043"/>
    <lineage>
        <taxon>Bacteria</taxon>
        <taxon>Pseudomonadati</taxon>
        <taxon>Thermodesulfobacteriota</taxon>
        <taxon>Desulfarculia</taxon>
        <taxon>Desulfarculales</taxon>
        <taxon>Desulfarculaceae</taxon>
        <taxon>Dethiosulfatarculus</taxon>
    </lineage>
</organism>
<reference evidence="1 2" key="1">
    <citation type="submission" date="2013-11" db="EMBL/GenBank/DDBJ databases">
        <title>Metagenomic analysis of a methanogenic consortium involved in long chain n-alkane degradation.</title>
        <authorList>
            <person name="Davidova I.A."/>
            <person name="Callaghan A.V."/>
            <person name="Wawrik B."/>
            <person name="Pruitt S."/>
            <person name="Marks C."/>
            <person name="Duncan K.E."/>
            <person name="Suflita J.M."/>
        </authorList>
    </citation>
    <scope>NUCLEOTIDE SEQUENCE [LARGE SCALE GENOMIC DNA]</scope>
    <source>
        <strain evidence="1 2">SPR</strain>
    </source>
</reference>
<sequence>MKKQASRISTDKLGREVELWTVEELQHDLDTKLFPGMPVTVYRPWDWSKPFDSWLAARIRAYSSEIVGHAASEHHAMLYTGLGRVASQDRQYKVKDLSDYVGDTLTFYMPPWSGEPQFNICVEAKRYEGQEYGYLDIAGQVMRALTGRRAWVRAIGDSDNWICSEAVCQIIRKTAAPDYGGGPYCDHTPQGLADWMISQGWGVRRIKVMA</sequence>
<gene>
    <name evidence="1" type="ORF">X474_13025</name>
</gene>
<evidence type="ECO:0000313" key="1">
    <source>
        <dbReference type="EMBL" id="KIX13998.1"/>
    </source>
</evidence>
<dbReference type="AlphaFoldDB" id="A0A0D2HU70"/>
<comment type="caution">
    <text evidence="1">The sequence shown here is derived from an EMBL/GenBank/DDBJ whole genome shotgun (WGS) entry which is preliminary data.</text>
</comment>
<name>A0A0D2HU70_9BACT</name>
<dbReference type="InParanoid" id="A0A0D2HU70"/>